<evidence type="ECO:0000313" key="2">
    <source>
        <dbReference type="EMBL" id="KAF2012955.1"/>
    </source>
</evidence>
<evidence type="ECO:0000313" key="3">
    <source>
        <dbReference type="Proteomes" id="UP000799778"/>
    </source>
</evidence>
<gene>
    <name evidence="2" type="ORF">BU24DRAFT_425550</name>
</gene>
<accession>A0A6A5XI64</accession>
<dbReference type="RefSeq" id="XP_033381294.1">
    <property type="nucleotide sequence ID" value="XM_033528761.1"/>
</dbReference>
<feature type="compositionally biased region" description="Polar residues" evidence="1">
    <location>
        <begin position="1"/>
        <end position="13"/>
    </location>
</feature>
<feature type="region of interest" description="Disordered" evidence="1">
    <location>
        <begin position="1"/>
        <end position="63"/>
    </location>
</feature>
<dbReference type="GeneID" id="54286158"/>
<reference evidence="2" key="1">
    <citation type="journal article" date="2020" name="Stud. Mycol.">
        <title>101 Dothideomycetes genomes: a test case for predicting lifestyles and emergence of pathogens.</title>
        <authorList>
            <person name="Haridas S."/>
            <person name="Albert R."/>
            <person name="Binder M."/>
            <person name="Bloem J."/>
            <person name="Labutti K."/>
            <person name="Salamov A."/>
            <person name="Andreopoulos B."/>
            <person name="Baker S."/>
            <person name="Barry K."/>
            <person name="Bills G."/>
            <person name="Bluhm B."/>
            <person name="Cannon C."/>
            <person name="Castanera R."/>
            <person name="Culley D."/>
            <person name="Daum C."/>
            <person name="Ezra D."/>
            <person name="Gonzalez J."/>
            <person name="Henrissat B."/>
            <person name="Kuo A."/>
            <person name="Liang C."/>
            <person name="Lipzen A."/>
            <person name="Lutzoni F."/>
            <person name="Magnuson J."/>
            <person name="Mondo S."/>
            <person name="Nolan M."/>
            <person name="Ohm R."/>
            <person name="Pangilinan J."/>
            <person name="Park H.-J."/>
            <person name="Ramirez L."/>
            <person name="Alfaro M."/>
            <person name="Sun H."/>
            <person name="Tritt A."/>
            <person name="Yoshinaga Y."/>
            <person name="Zwiers L.-H."/>
            <person name="Turgeon B."/>
            <person name="Goodwin S."/>
            <person name="Spatafora J."/>
            <person name="Crous P."/>
            <person name="Grigoriev I."/>
        </authorList>
    </citation>
    <scope>NUCLEOTIDE SEQUENCE</scope>
    <source>
        <strain evidence="2">CBS 175.79</strain>
    </source>
</reference>
<dbReference type="Proteomes" id="UP000799778">
    <property type="component" value="Unassembled WGS sequence"/>
</dbReference>
<feature type="compositionally biased region" description="Basic and acidic residues" evidence="1">
    <location>
        <begin position="14"/>
        <end position="27"/>
    </location>
</feature>
<keyword evidence="3" id="KW-1185">Reference proteome</keyword>
<name>A0A6A5XI64_9PLEO</name>
<evidence type="ECO:0000256" key="1">
    <source>
        <dbReference type="SAM" id="MobiDB-lite"/>
    </source>
</evidence>
<organism evidence="2 3">
    <name type="scientific">Aaosphaeria arxii CBS 175.79</name>
    <dbReference type="NCBI Taxonomy" id="1450172"/>
    <lineage>
        <taxon>Eukaryota</taxon>
        <taxon>Fungi</taxon>
        <taxon>Dikarya</taxon>
        <taxon>Ascomycota</taxon>
        <taxon>Pezizomycotina</taxon>
        <taxon>Dothideomycetes</taxon>
        <taxon>Pleosporomycetidae</taxon>
        <taxon>Pleosporales</taxon>
        <taxon>Pleosporales incertae sedis</taxon>
        <taxon>Aaosphaeria</taxon>
    </lineage>
</organism>
<proteinExistence type="predicted"/>
<protein>
    <submittedName>
        <fullName evidence="2">Uncharacterized protein</fullName>
    </submittedName>
</protein>
<dbReference type="EMBL" id="ML978072">
    <property type="protein sequence ID" value="KAF2012955.1"/>
    <property type="molecule type" value="Genomic_DNA"/>
</dbReference>
<sequence>MKLDKTGQNWTKQNEAERSRTKQDKAGQSRTTLDKAGQSRTETGITAGQDRRRRDGDEAGSLDSTLFLPFLPFLPFLS</sequence>
<dbReference type="AlphaFoldDB" id="A0A6A5XI64"/>